<protein>
    <recommendedName>
        <fullName evidence="2">Hypervirulence associated protein TUDOR domain-containing protein</fullName>
    </recommendedName>
</protein>
<evidence type="ECO:0000259" key="2">
    <source>
        <dbReference type="Pfam" id="PF11160"/>
    </source>
</evidence>
<feature type="compositionally biased region" description="Basic and acidic residues" evidence="1">
    <location>
        <begin position="127"/>
        <end position="138"/>
    </location>
</feature>
<organism evidence="3 4">
    <name type="scientific">Byssothecium circinans</name>
    <dbReference type="NCBI Taxonomy" id="147558"/>
    <lineage>
        <taxon>Eukaryota</taxon>
        <taxon>Fungi</taxon>
        <taxon>Dikarya</taxon>
        <taxon>Ascomycota</taxon>
        <taxon>Pezizomycotina</taxon>
        <taxon>Dothideomycetes</taxon>
        <taxon>Pleosporomycetidae</taxon>
        <taxon>Pleosporales</taxon>
        <taxon>Massarineae</taxon>
        <taxon>Massarinaceae</taxon>
        <taxon>Byssothecium</taxon>
    </lineage>
</organism>
<sequence>MVTEYKGKSKKGKETTDGREKNEHAANYGDTDNTEQQKADKNSKKSATDCTQHWEDEEHHLKGQKEYQKFKEAQNKSEANADSGSTQSEDQGDSKAEKRGRGANPQNGSNKKQKGGGGGSDAPRGAAGDKTRVPKKGQEVQWHALPGYVDGTVVEVFYEVKDFEGKKIRGSKEDPWIVLKSSSSGKIAVHKPEAVYFD</sequence>
<gene>
    <name evidence="3" type="ORF">CC80DRAFT_323968</name>
</gene>
<feature type="region of interest" description="Disordered" evidence="1">
    <location>
        <begin position="1"/>
        <end position="139"/>
    </location>
</feature>
<dbReference type="InterPro" id="IPR021331">
    <property type="entry name" value="Hva1_TUDOR"/>
</dbReference>
<feature type="compositionally biased region" description="Basic and acidic residues" evidence="1">
    <location>
        <begin position="35"/>
        <end position="75"/>
    </location>
</feature>
<dbReference type="EMBL" id="ML976985">
    <property type="protein sequence ID" value="KAF1959249.1"/>
    <property type="molecule type" value="Genomic_DNA"/>
</dbReference>
<dbReference type="OrthoDB" id="3360421at2759"/>
<proteinExistence type="predicted"/>
<feature type="domain" description="Hypervirulence associated protein TUDOR" evidence="2">
    <location>
        <begin position="137"/>
        <end position="195"/>
    </location>
</feature>
<dbReference type="Proteomes" id="UP000800035">
    <property type="component" value="Unassembled WGS sequence"/>
</dbReference>
<name>A0A6A5U5L5_9PLEO</name>
<feature type="compositionally biased region" description="Polar residues" evidence="1">
    <location>
        <begin position="76"/>
        <end position="89"/>
    </location>
</feature>
<feature type="compositionally biased region" description="Basic and acidic residues" evidence="1">
    <location>
        <begin position="12"/>
        <end position="24"/>
    </location>
</feature>
<accession>A0A6A5U5L5</accession>
<dbReference type="Pfam" id="PF11160">
    <property type="entry name" value="Hva1_TUDOR"/>
    <property type="match status" value="1"/>
</dbReference>
<evidence type="ECO:0000256" key="1">
    <source>
        <dbReference type="SAM" id="MobiDB-lite"/>
    </source>
</evidence>
<keyword evidence="4" id="KW-1185">Reference proteome</keyword>
<dbReference type="AlphaFoldDB" id="A0A6A5U5L5"/>
<evidence type="ECO:0000313" key="4">
    <source>
        <dbReference type="Proteomes" id="UP000800035"/>
    </source>
</evidence>
<reference evidence="3" key="1">
    <citation type="journal article" date="2020" name="Stud. Mycol.">
        <title>101 Dothideomycetes genomes: a test case for predicting lifestyles and emergence of pathogens.</title>
        <authorList>
            <person name="Haridas S."/>
            <person name="Albert R."/>
            <person name="Binder M."/>
            <person name="Bloem J."/>
            <person name="Labutti K."/>
            <person name="Salamov A."/>
            <person name="Andreopoulos B."/>
            <person name="Baker S."/>
            <person name="Barry K."/>
            <person name="Bills G."/>
            <person name="Bluhm B."/>
            <person name="Cannon C."/>
            <person name="Castanera R."/>
            <person name="Culley D."/>
            <person name="Daum C."/>
            <person name="Ezra D."/>
            <person name="Gonzalez J."/>
            <person name="Henrissat B."/>
            <person name="Kuo A."/>
            <person name="Liang C."/>
            <person name="Lipzen A."/>
            <person name="Lutzoni F."/>
            <person name="Magnuson J."/>
            <person name="Mondo S."/>
            <person name="Nolan M."/>
            <person name="Ohm R."/>
            <person name="Pangilinan J."/>
            <person name="Park H.-J."/>
            <person name="Ramirez L."/>
            <person name="Alfaro M."/>
            <person name="Sun H."/>
            <person name="Tritt A."/>
            <person name="Yoshinaga Y."/>
            <person name="Zwiers L.-H."/>
            <person name="Turgeon B."/>
            <person name="Goodwin S."/>
            <person name="Spatafora J."/>
            <person name="Crous P."/>
            <person name="Grigoriev I."/>
        </authorList>
    </citation>
    <scope>NUCLEOTIDE SEQUENCE</scope>
    <source>
        <strain evidence="3">CBS 675.92</strain>
    </source>
</reference>
<evidence type="ECO:0000313" key="3">
    <source>
        <dbReference type="EMBL" id="KAF1959249.1"/>
    </source>
</evidence>